<dbReference type="RefSeq" id="XP_055871354.1">
    <property type="nucleotide sequence ID" value="XM_056015379.1"/>
</dbReference>
<dbReference type="InterPro" id="IPR002048">
    <property type="entry name" value="EF_hand_dom"/>
</dbReference>
<dbReference type="PROSITE" id="PS00018">
    <property type="entry name" value="EF_HAND_1"/>
    <property type="match status" value="4"/>
</dbReference>
<dbReference type="Gene3D" id="1.10.238.10">
    <property type="entry name" value="EF-hand"/>
    <property type="match status" value="2"/>
</dbReference>
<feature type="domain" description="EF-hand" evidence="5">
    <location>
        <begin position="126"/>
        <end position="161"/>
    </location>
</feature>
<keyword evidence="1" id="KW-0479">Metal-binding</keyword>
<dbReference type="InterPro" id="IPR018247">
    <property type="entry name" value="EF_Hand_1_Ca_BS"/>
</dbReference>
<evidence type="ECO:0000313" key="7">
    <source>
        <dbReference type="RefSeq" id="XP_055871354.1"/>
    </source>
</evidence>
<dbReference type="FunFam" id="1.10.238.10:FF:000181">
    <property type="entry name" value="CALML5 isoform 1"/>
    <property type="match status" value="1"/>
</dbReference>
<keyword evidence="6" id="KW-1185">Reference proteome</keyword>
<dbReference type="PANTHER" id="PTHR23048">
    <property type="entry name" value="MYOSIN LIGHT CHAIN 1, 3"/>
    <property type="match status" value="1"/>
</dbReference>
<gene>
    <name evidence="7" type="primary">LOC106052086</name>
</gene>
<proteinExistence type="predicted"/>
<feature type="domain" description="EF-hand" evidence="5">
    <location>
        <begin position="162"/>
        <end position="196"/>
    </location>
</feature>
<dbReference type="FunFam" id="1.10.238.10:FF:000001">
    <property type="entry name" value="Calmodulin 1"/>
    <property type="match status" value="1"/>
</dbReference>
<evidence type="ECO:0000256" key="1">
    <source>
        <dbReference type="ARBA" id="ARBA00022723"/>
    </source>
</evidence>
<dbReference type="InterPro" id="IPR011992">
    <property type="entry name" value="EF-hand-dom_pair"/>
</dbReference>
<keyword evidence="3" id="KW-0106">Calcium</keyword>
<feature type="domain" description="EF-hand" evidence="5">
    <location>
        <begin position="84"/>
        <end position="119"/>
    </location>
</feature>
<protein>
    <submittedName>
        <fullName evidence="7">Neo-calmodulin-like isoform X3</fullName>
    </submittedName>
</protein>
<sequence>MSTPNNTTIATARALFRIHFNTVDGDRTSIIKSEETEDTDLSRKKERDSETEIKELFRIFDKNHDNTISSSELGKMLTCMGMEVSEEEVETLMKELDKNGNGKIEYREFKAFMQDEMRRSEENPEEQEKAIRMAFKVFDQNGDGVIDAAELKTAMKNLGEPLSDKELNDMMKQADIDKDGKINYEEFIRVWSKSMK</sequence>
<dbReference type="GO" id="GO:0016460">
    <property type="term" value="C:myosin II complex"/>
    <property type="evidence" value="ECO:0007669"/>
    <property type="project" value="TreeGrafter"/>
</dbReference>
<dbReference type="GO" id="GO:0005509">
    <property type="term" value="F:calcium ion binding"/>
    <property type="evidence" value="ECO:0007669"/>
    <property type="project" value="InterPro"/>
</dbReference>
<evidence type="ECO:0000259" key="5">
    <source>
        <dbReference type="PROSITE" id="PS50222"/>
    </source>
</evidence>
<dbReference type="GeneID" id="106052086"/>
<dbReference type="SUPFAM" id="SSF47473">
    <property type="entry name" value="EF-hand"/>
    <property type="match status" value="1"/>
</dbReference>
<feature type="domain" description="EF-hand" evidence="5">
    <location>
        <begin position="48"/>
        <end position="83"/>
    </location>
</feature>
<dbReference type="AlphaFoldDB" id="A0A9W2Z8V9"/>
<evidence type="ECO:0000256" key="2">
    <source>
        <dbReference type="ARBA" id="ARBA00022737"/>
    </source>
</evidence>
<evidence type="ECO:0000256" key="4">
    <source>
        <dbReference type="ARBA" id="ARBA00023179"/>
    </source>
</evidence>
<organism evidence="6 7">
    <name type="scientific">Biomphalaria glabrata</name>
    <name type="common">Bloodfluke planorb</name>
    <name type="synonym">Freshwater snail</name>
    <dbReference type="NCBI Taxonomy" id="6526"/>
    <lineage>
        <taxon>Eukaryota</taxon>
        <taxon>Metazoa</taxon>
        <taxon>Spiralia</taxon>
        <taxon>Lophotrochozoa</taxon>
        <taxon>Mollusca</taxon>
        <taxon>Gastropoda</taxon>
        <taxon>Heterobranchia</taxon>
        <taxon>Euthyneura</taxon>
        <taxon>Panpulmonata</taxon>
        <taxon>Hygrophila</taxon>
        <taxon>Lymnaeoidea</taxon>
        <taxon>Planorbidae</taxon>
        <taxon>Biomphalaria</taxon>
    </lineage>
</organism>
<dbReference type="PANTHER" id="PTHR23048:SF0">
    <property type="entry name" value="CALMODULIN LIKE 3"/>
    <property type="match status" value="1"/>
</dbReference>
<evidence type="ECO:0000313" key="6">
    <source>
        <dbReference type="Proteomes" id="UP001165740"/>
    </source>
</evidence>
<dbReference type="PROSITE" id="PS50222">
    <property type="entry name" value="EF_HAND_2"/>
    <property type="match status" value="4"/>
</dbReference>
<dbReference type="SMART" id="SM00054">
    <property type="entry name" value="EFh"/>
    <property type="match status" value="4"/>
</dbReference>
<dbReference type="Pfam" id="PF13499">
    <property type="entry name" value="EF-hand_7"/>
    <property type="match status" value="2"/>
</dbReference>
<accession>A0A9W2Z8V9</accession>
<name>A0A9W2Z8V9_BIOGL</name>
<evidence type="ECO:0000256" key="3">
    <source>
        <dbReference type="ARBA" id="ARBA00022837"/>
    </source>
</evidence>
<dbReference type="Proteomes" id="UP001165740">
    <property type="component" value="Chromosome 17"/>
</dbReference>
<keyword evidence="2" id="KW-0677">Repeat</keyword>
<reference evidence="7" key="1">
    <citation type="submission" date="2025-08" db="UniProtKB">
        <authorList>
            <consortium name="RefSeq"/>
        </authorList>
    </citation>
    <scope>IDENTIFICATION</scope>
</reference>
<dbReference type="InterPro" id="IPR050230">
    <property type="entry name" value="CALM/Myosin/TropC-like"/>
</dbReference>
<keyword evidence="4" id="KW-0514">Muscle protein</keyword>